<feature type="transmembrane region" description="Helical" evidence="2">
    <location>
        <begin position="478"/>
        <end position="502"/>
    </location>
</feature>
<evidence type="ECO:0000313" key="3">
    <source>
        <dbReference type="EMBL" id="MCZ6159382.1"/>
    </source>
</evidence>
<reference evidence="3" key="1">
    <citation type="submission" date="2022-12" db="EMBL/GenBank/DDBJ databases">
        <title>Species Delineation and Comparative Genomics within the Campylobacter ureolyticus Complex.</title>
        <authorList>
            <person name="Maki J."/>
            <person name="Howard M."/>
            <person name="Connelly S."/>
            <person name="Hardy D.J."/>
            <person name="Cameron A."/>
        </authorList>
    </citation>
    <scope>NUCLEOTIDE SEQUENCE</scope>
    <source>
        <strain evidence="3">URMC_787</strain>
    </source>
</reference>
<protein>
    <submittedName>
        <fullName evidence="3">Uncharacterized protein</fullName>
    </submittedName>
</protein>
<name>A0A9Q4PRW0_9BACT</name>
<keyword evidence="2" id="KW-1133">Transmembrane helix</keyword>
<feature type="transmembrane region" description="Helical" evidence="2">
    <location>
        <begin position="447"/>
        <end position="466"/>
    </location>
</feature>
<comment type="caution">
    <text evidence="3">The sequence shown here is derived from an EMBL/GenBank/DDBJ whole genome shotgun (WGS) entry which is preliminary data.</text>
</comment>
<organism evidence="3 4">
    <name type="scientific">Campylobacter ureolyticus</name>
    <dbReference type="NCBI Taxonomy" id="827"/>
    <lineage>
        <taxon>Bacteria</taxon>
        <taxon>Pseudomonadati</taxon>
        <taxon>Campylobacterota</taxon>
        <taxon>Epsilonproteobacteria</taxon>
        <taxon>Campylobacterales</taxon>
        <taxon>Campylobacteraceae</taxon>
        <taxon>Campylobacter</taxon>
    </lineage>
</organism>
<feature type="compositionally biased region" description="Basic and acidic residues" evidence="1">
    <location>
        <begin position="212"/>
        <end position="226"/>
    </location>
</feature>
<feature type="region of interest" description="Disordered" evidence="1">
    <location>
        <begin position="201"/>
        <end position="226"/>
    </location>
</feature>
<keyword evidence="2" id="KW-0812">Transmembrane</keyword>
<accession>A0A9Q4PRW0</accession>
<dbReference type="Proteomes" id="UP001075225">
    <property type="component" value="Unassembled WGS sequence"/>
</dbReference>
<evidence type="ECO:0000256" key="2">
    <source>
        <dbReference type="SAM" id="Phobius"/>
    </source>
</evidence>
<keyword evidence="2" id="KW-0472">Membrane</keyword>
<evidence type="ECO:0000313" key="4">
    <source>
        <dbReference type="Proteomes" id="UP001075225"/>
    </source>
</evidence>
<sequence>MSKPIYEEVIDEIGTQTLARVGLNIFSFSTYNAYGASVTMTNNTMYQHDRKKGMLAPGLKDDDTDETYNQKLKKGKSTYRGYMFETLEEGAQNIKNAFFNKGDKTYTTDTIYDIRNTAKLIQDGKKRENLDEKDRAKFDYIMQNYSDEVDDVLNGNDSFGNFTKDDMVTDLVTYDKDGNIINKQQLKIRNNTQDLLAKEQTPELDENGNEIKIPKRDKDGNIKRDKNGNICYRKKMTDKLDKNGKPIYKYLGKDEFGNDKNVDLKVPFDDYKRHRENLEEMINDPKTDPETKEAAKMALDKLNKSNYANRLMCDNPRATAILTQSAVASSHIISVGTSDGVVVALSTLANGTIYEIKDMFSENKEKISITQRLKRLIKKVIEAFKSTFKRGAGFGGIDAIVGVLSQIFKSISAKIRYIWKNLRNSAKSIYNAIYDFITGKTKTYRDLVSAIVKALFSFTTIISSIGLEAQIEAVLSPIITPMIASFVAPVLAIVVGAFAVVLGTRAIDSAINSLFGVYADLIKSRERRAEIEKVIDEFLPQLVEDNEKLETLIKTKFKDMRLKLDSSFADLQNAIISSNSTLFINSLVQINGVYGQKLKYVNFKEFDQAMISDNVIKI</sequence>
<dbReference type="AlphaFoldDB" id="A0A9Q4PRW0"/>
<dbReference type="RefSeq" id="WP_269484425.1">
    <property type="nucleotide sequence ID" value="NZ_JAPXGO010000001.1"/>
</dbReference>
<proteinExistence type="predicted"/>
<dbReference type="EMBL" id="JAPXGO010000001">
    <property type="protein sequence ID" value="MCZ6159382.1"/>
    <property type="molecule type" value="Genomic_DNA"/>
</dbReference>
<evidence type="ECO:0000256" key="1">
    <source>
        <dbReference type="SAM" id="MobiDB-lite"/>
    </source>
</evidence>
<gene>
    <name evidence="3" type="ORF">O6B32_02680</name>
</gene>